<keyword evidence="5" id="KW-1185">Reference proteome</keyword>
<dbReference type="EMBL" id="AMYT01000002">
    <property type="protein sequence ID" value="EKU28016.1"/>
    <property type="molecule type" value="Genomic_DNA"/>
</dbReference>
<dbReference type="eggNOG" id="COG0406">
    <property type="taxonomic scope" value="Bacteria"/>
</dbReference>
<evidence type="ECO:0000313" key="5">
    <source>
        <dbReference type="Proteomes" id="UP000016057"/>
    </source>
</evidence>
<dbReference type="SMART" id="SM00855">
    <property type="entry name" value="PGAM"/>
    <property type="match status" value="1"/>
</dbReference>
<dbReference type="STRING" id="1234409.C683_0059"/>
<sequence length="203" mass="23432">MHLFFVRHGQTEYNLKNIVQGATCDSPLTQTGIQQAKNAGEKLKDIQFHTAYVSPLGRAKETLKWIEKENQAGISQIIPDDRLREIHFGKYDGQPIQRLQDDEILSLYRNYPDHFDKTLTGGEDYYDLENRGKDFIYEITKKEPEDANILIVSHAVFLTTLLKRLMHCPMPEIRKEGLLGNASISVLEWDPVHERCTLLAYNE</sequence>
<dbReference type="GO" id="GO:0043456">
    <property type="term" value="P:regulation of pentose-phosphate shunt"/>
    <property type="evidence" value="ECO:0007669"/>
    <property type="project" value="TreeGrafter"/>
</dbReference>
<dbReference type="Proteomes" id="UP000016057">
    <property type="component" value="Unassembled WGS sequence"/>
</dbReference>
<evidence type="ECO:0000256" key="1">
    <source>
        <dbReference type="ARBA" id="ARBA00022801"/>
    </source>
</evidence>
<dbReference type="GO" id="GO:0045820">
    <property type="term" value="P:negative regulation of glycolytic process"/>
    <property type="evidence" value="ECO:0007669"/>
    <property type="project" value="TreeGrafter"/>
</dbReference>
<dbReference type="InterPro" id="IPR013078">
    <property type="entry name" value="His_Pase_superF_clade-1"/>
</dbReference>
<dbReference type="SUPFAM" id="SSF53254">
    <property type="entry name" value="Phosphoglycerate mutase-like"/>
    <property type="match status" value="1"/>
</dbReference>
<comment type="caution">
    <text evidence="4">The sequence shown here is derived from an EMBL/GenBank/DDBJ whole genome shotgun (WGS) entry which is preliminary data.</text>
</comment>
<dbReference type="OrthoDB" id="9782128at2"/>
<feature type="binding site" evidence="3">
    <location>
        <begin position="7"/>
        <end position="14"/>
    </location>
    <ligand>
        <name>substrate</name>
    </ligand>
</feature>
<proteinExistence type="predicted"/>
<dbReference type="PANTHER" id="PTHR46517:SF1">
    <property type="entry name" value="FRUCTOSE-2,6-BISPHOSPHATASE TIGAR"/>
    <property type="match status" value="1"/>
</dbReference>
<evidence type="ECO:0000313" key="4">
    <source>
        <dbReference type="EMBL" id="EKU28016.1"/>
    </source>
</evidence>
<gene>
    <name evidence="4" type="ORF">C683_0059</name>
</gene>
<feature type="active site" description="Proton donor/acceptor" evidence="2">
    <location>
        <position position="85"/>
    </location>
</feature>
<dbReference type="RefSeq" id="WP_009488087.1">
    <property type="nucleotide sequence ID" value="NZ_AMYT01000002.1"/>
</dbReference>
<dbReference type="PATRIC" id="fig|1234409.3.peg.57"/>
<evidence type="ECO:0000256" key="2">
    <source>
        <dbReference type="PIRSR" id="PIRSR613078-1"/>
    </source>
</evidence>
<accession>K8ZR34</accession>
<name>K8ZR34_9ENTE</name>
<feature type="binding site" evidence="3">
    <location>
        <position position="58"/>
    </location>
    <ligand>
        <name>substrate</name>
    </ligand>
</feature>
<feature type="active site" description="Tele-phosphohistidine intermediate" evidence="2">
    <location>
        <position position="8"/>
    </location>
</feature>
<reference evidence="4 5" key="1">
    <citation type="journal article" date="2013" name="Genome Announc.">
        <title>Draft Genome Sequence of Catellicoccus marimammalium, a Novel Species Commonly Found in Gull Feces.</title>
        <authorList>
            <person name="Weigand M.R."/>
            <person name="Ryu H."/>
            <person name="Bozcek L."/>
            <person name="Konstantinidis K.T."/>
            <person name="Santo Domingo J.W."/>
        </authorList>
    </citation>
    <scope>NUCLEOTIDE SEQUENCE [LARGE SCALE GENOMIC DNA]</scope>
    <source>
        <strain evidence="4 5">M35/04/3</strain>
    </source>
</reference>
<dbReference type="InterPro" id="IPR051695">
    <property type="entry name" value="Phosphoglycerate_Mutase"/>
</dbReference>
<dbReference type="InterPro" id="IPR029033">
    <property type="entry name" value="His_PPase_superfam"/>
</dbReference>
<dbReference type="AlphaFoldDB" id="K8ZR34"/>
<keyword evidence="1" id="KW-0378">Hydrolase</keyword>
<organism evidence="4 5">
    <name type="scientific">Catellicoccus marimammalium M35/04/3</name>
    <dbReference type="NCBI Taxonomy" id="1234409"/>
    <lineage>
        <taxon>Bacteria</taxon>
        <taxon>Bacillati</taxon>
        <taxon>Bacillota</taxon>
        <taxon>Bacilli</taxon>
        <taxon>Lactobacillales</taxon>
        <taxon>Enterococcaceae</taxon>
        <taxon>Catellicoccus</taxon>
    </lineage>
</organism>
<dbReference type="CDD" id="cd07067">
    <property type="entry name" value="HP_PGM_like"/>
    <property type="match status" value="1"/>
</dbReference>
<dbReference type="GO" id="GO:0005829">
    <property type="term" value="C:cytosol"/>
    <property type="evidence" value="ECO:0007669"/>
    <property type="project" value="TreeGrafter"/>
</dbReference>
<protein>
    <submittedName>
        <fullName evidence="4">Phosphoglycerate mutase family 5</fullName>
    </submittedName>
</protein>
<dbReference type="PIRSF" id="PIRSF000709">
    <property type="entry name" value="6PFK_2-Ptase"/>
    <property type="match status" value="1"/>
</dbReference>
<dbReference type="Gene3D" id="3.40.50.1240">
    <property type="entry name" value="Phosphoglycerate mutase-like"/>
    <property type="match status" value="1"/>
</dbReference>
<dbReference type="Pfam" id="PF00300">
    <property type="entry name" value="His_Phos_1"/>
    <property type="match status" value="1"/>
</dbReference>
<evidence type="ECO:0000256" key="3">
    <source>
        <dbReference type="PIRSR" id="PIRSR613078-2"/>
    </source>
</evidence>
<dbReference type="PANTHER" id="PTHR46517">
    <property type="entry name" value="FRUCTOSE-2,6-BISPHOSPHATASE TIGAR"/>
    <property type="match status" value="1"/>
</dbReference>
<dbReference type="GO" id="GO:0004331">
    <property type="term" value="F:fructose-2,6-bisphosphate 2-phosphatase activity"/>
    <property type="evidence" value="ECO:0007669"/>
    <property type="project" value="TreeGrafter"/>
</dbReference>